<dbReference type="InterPro" id="IPR019734">
    <property type="entry name" value="TPR_rpt"/>
</dbReference>
<dbReference type="Pfam" id="PF13469">
    <property type="entry name" value="Sulfotransfer_3"/>
    <property type="match status" value="1"/>
</dbReference>
<dbReference type="SMART" id="SM00028">
    <property type="entry name" value="TPR"/>
    <property type="match status" value="5"/>
</dbReference>
<organism evidence="3 4">
    <name type="scientific">Thalassotalea nanhaiensis</name>
    <dbReference type="NCBI Taxonomy" id="3065648"/>
    <lineage>
        <taxon>Bacteria</taxon>
        <taxon>Pseudomonadati</taxon>
        <taxon>Pseudomonadota</taxon>
        <taxon>Gammaproteobacteria</taxon>
        <taxon>Alteromonadales</taxon>
        <taxon>Colwelliaceae</taxon>
        <taxon>Thalassotalea</taxon>
    </lineage>
</organism>
<evidence type="ECO:0000256" key="1">
    <source>
        <dbReference type="ARBA" id="ARBA00022679"/>
    </source>
</evidence>
<evidence type="ECO:0000256" key="2">
    <source>
        <dbReference type="PROSITE-ProRule" id="PRU00339"/>
    </source>
</evidence>
<dbReference type="RefSeq" id="WP_348388821.1">
    <property type="nucleotide sequence ID" value="NZ_CP134146.1"/>
</dbReference>
<keyword evidence="1" id="KW-0808">Transferase</keyword>
<dbReference type="Proteomes" id="UP001248581">
    <property type="component" value="Chromosome"/>
</dbReference>
<dbReference type="PANTHER" id="PTHR12788:SF10">
    <property type="entry name" value="PROTEIN-TYROSINE SULFOTRANSFERASE"/>
    <property type="match status" value="1"/>
</dbReference>
<dbReference type="PANTHER" id="PTHR12788">
    <property type="entry name" value="PROTEIN-TYROSINE SULFOTRANSFERASE 2"/>
    <property type="match status" value="1"/>
</dbReference>
<dbReference type="InterPro" id="IPR011990">
    <property type="entry name" value="TPR-like_helical_dom_sf"/>
</dbReference>
<dbReference type="InterPro" id="IPR026634">
    <property type="entry name" value="TPST-like"/>
</dbReference>
<proteinExistence type="predicted"/>
<feature type="repeat" description="TPR" evidence="2">
    <location>
        <begin position="184"/>
        <end position="217"/>
    </location>
</feature>
<dbReference type="PROSITE" id="PS50293">
    <property type="entry name" value="TPR_REGION"/>
    <property type="match status" value="1"/>
</dbReference>
<dbReference type="Gene3D" id="1.25.40.10">
    <property type="entry name" value="Tetratricopeptide repeat domain"/>
    <property type="match status" value="3"/>
</dbReference>
<dbReference type="SUPFAM" id="SSF52540">
    <property type="entry name" value="P-loop containing nucleoside triphosphate hydrolases"/>
    <property type="match status" value="1"/>
</dbReference>
<protein>
    <submittedName>
        <fullName evidence="3">Sulfotransferase</fullName>
    </submittedName>
</protein>
<dbReference type="Gene3D" id="3.40.50.300">
    <property type="entry name" value="P-loop containing nucleotide triphosphate hydrolases"/>
    <property type="match status" value="1"/>
</dbReference>
<dbReference type="EMBL" id="CP134146">
    <property type="protein sequence ID" value="WNC69678.1"/>
    <property type="molecule type" value="Genomic_DNA"/>
</dbReference>
<dbReference type="InterPro" id="IPR027417">
    <property type="entry name" value="P-loop_NTPase"/>
</dbReference>
<keyword evidence="2" id="KW-0802">TPR repeat</keyword>
<keyword evidence="4" id="KW-1185">Reference proteome</keyword>
<dbReference type="Pfam" id="PF13181">
    <property type="entry name" value="TPR_8"/>
    <property type="match status" value="2"/>
</dbReference>
<sequence>MILPQDYKQQLEQANNLHRQGQFNQAEALYLQLKDVNNSDSNVLSALSNLYLQQQKVDKALPLLIELQVLNPSNAKLLNTLIQILSSANNWNEVCKCYERFYQTMEQSSEQMLATHSFNYAYYLKLAQRYVDAIDYFNVALNHNIDRCEEVYLSVGVIYAEHLYNWQEAEQAFLNAIEHNARYAPAYYNLATLYEEKGSRERAIEYFQQTLKYDASHFNALSRLAELYTFNSVNDPLISQLKHALTVSRNDVEAGINLNYALGKAFDECKDYQQAFSYYQSANKLNQSIQNPYSKALAEEFHKDNIATFNKQWFEQLEPISTKEVIFICGMFRSGSTLTEQILASHPEVSAAGELDFIPNLVASNFTGYPQSISKVESKQLTEFAKQYCSALNEACPGSNFVTDKRPDNFLYIGLIKTLFPNAKIIHTTRNRLDNCLSIYFLRLGESLNYATSLEHTQHYFDQHSLMMDYWKEMFPNDIFASNYEELINSPKASITRLLSFLKLDWHEQCLQFPSLTNRVKTASVWKVRKPLFTKSIGRWKNYEAFID</sequence>
<evidence type="ECO:0000313" key="3">
    <source>
        <dbReference type="EMBL" id="WNC69678.1"/>
    </source>
</evidence>
<reference evidence="4" key="1">
    <citation type="submission" date="2023-09" db="EMBL/GenBank/DDBJ databases">
        <authorList>
            <person name="Li S."/>
            <person name="Li X."/>
            <person name="Zhang C."/>
            <person name="Zhao Z."/>
        </authorList>
    </citation>
    <scope>NUCLEOTIDE SEQUENCE [LARGE SCALE GENOMIC DNA]</scope>
    <source>
        <strain evidence="4">SQ345</strain>
    </source>
</reference>
<gene>
    <name evidence="3" type="ORF">RI845_05900</name>
</gene>
<name>A0ABY9TLF9_9GAMM</name>
<accession>A0ABY9TLF9</accession>
<dbReference type="SUPFAM" id="SSF48452">
    <property type="entry name" value="TPR-like"/>
    <property type="match status" value="2"/>
</dbReference>
<dbReference type="PROSITE" id="PS50005">
    <property type="entry name" value="TPR"/>
    <property type="match status" value="1"/>
</dbReference>
<evidence type="ECO:0000313" key="4">
    <source>
        <dbReference type="Proteomes" id="UP001248581"/>
    </source>
</evidence>